<proteinExistence type="predicted"/>
<dbReference type="HOGENOM" id="CLU_3240301_0_0_9"/>
<protein>
    <submittedName>
        <fullName evidence="1">Uncharacterized protein</fullName>
    </submittedName>
</protein>
<dbReference type="EMBL" id="AEPO01000002">
    <property type="protein sequence ID" value="EFU64137.1"/>
    <property type="molecule type" value="Genomic_DNA"/>
</dbReference>
<organism evidence="1 2">
    <name type="scientific">Streptococcus oralis ATCC 49296</name>
    <dbReference type="NCBI Taxonomy" id="888049"/>
    <lineage>
        <taxon>Bacteria</taxon>
        <taxon>Bacillati</taxon>
        <taxon>Bacillota</taxon>
        <taxon>Bacilli</taxon>
        <taxon>Lactobacillales</taxon>
        <taxon>Streptococcaceae</taxon>
        <taxon>Streptococcus</taxon>
    </lineage>
</organism>
<name>E6KIP0_STROR</name>
<sequence>MMMGKPQMFRFVTAKRRMPGWRNILSFGKYKKIVRNDGVKLNE</sequence>
<evidence type="ECO:0000313" key="1">
    <source>
        <dbReference type="EMBL" id="EFU64137.1"/>
    </source>
</evidence>
<reference evidence="1 2" key="1">
    <citation type="submission" date="2010-11" db="EMBL/GenBank/DDBJ databases">
        <authorList>
            <person name="Muzny D."/>
            <person name="Qin X."/>
            <person name="Deng J."/>
            <person name="Jiang H."/>
            <person name="Liu Y."/>
            <person name="Qu J."/>
            <person name="Song X.-Z."/>
            <person name="Zhang L."/>
            <person name="Thornton R."/>
            <person name="Coyle M."/>
            <person name="Francisco L."/>
            <person name="Jackson L."/>
            <person name="Javaid M."/>
            <person name="Korchina V."/>
            <person name="Kovar C."/>
            <person name="Mata R."/>
            <person name="Mathew T."/>
            <person name="Ngo R."/>
            <person name="Nguyen L."/>
            <person name="Nguyen N."/>
            <person name="Okwuonu G."/>
            <person name="Ongeri F."/>
            <person name="Pham C."/>
            <person name="Simmons D."/>
            <person name="Wilczek-Boney K."/>
            <person name="Hale W."/>
            <person name="Jakkamsetti A."/>
            <person name="Pham P."/>
            <person name="Ruth R."/>
            <person name="San Lucas F."/>
            <person name="Warren J."/>
            <person name="Zhang J."/>
            <person name="Zhao Z."/>
            <person name="Zhou C."/>
            <person name="Zhu D."/>
            <person name="Lee S."/>
            <person name="Bess C."/>
            <person name="Blankenburg K."/>
            <person name="Forbes L."/>
            <person name="Fu Q."/>
            <person name="Gubbala S."/>
            <person name="Hirani K."/>
            <person name="Jayaseelan J.C."/>
            <person name="Lara F."/>
            <person name="Munidasa M."/>
            <person name="Palculict T."/>
            <person name="Patil S."/>
            <person name="Pu L.-L."/>
            <person name="Saada N."/>
            <person name="Tang L."/>
            <person name="Weissenberger G."/>
            <person name="Zhu Y."/>
            <person name="Hemphill L."/>
            <person name="Shang Y."/>
            <person name="Youmans B."/>
            <person name="Ayvaz T."/>
            <person name="Ross M."/>
            <person name="Santibanez J."/>
            <person name="Aqrawi P."/>
            <person name="Gross S."/>
            <person name="Joshi V."/>
            <person name="Fowler G."/>
            <person name="Nazareth L."/>
            <person name="Reid J."/>
            <person name="Worley K."/>
            <person name="Petrosino J."/>
            <person name="Highlander S."/>
            <person name="Gibbs R."/>
        </authorList>
    </citation>
    <scope>NUCLEOTIDE SEQUENCE [LARGE SCALE GENOMIC DNA]</scope>
    <source>
        <strain evidence="1 2">ATCC 49296</strain>
    </source>
</reference>
<accession>E6KIP0</accession>
<dbReference type="AlphaFoldDB" id="E6KIP0"/>
<dbReference type="Proteomes" id="UP000004500">
    <property type="component" value="Unassembled WGS sequence"/>
</dbReference>
<comment type="caution">
    <text evidence="1">The sequence shown here is derived from an EMBL/GenBank/DDBJ whole genome shotgun (WGS) entry which is preliminary data.</text>
</comment>
<gene>
    <name evidence="1" type="ORF">HMPREF8578_0105</name>
</gene>
<evidence type="ECO:0000313" key="2">
    <source>
        <dbReference type="Proteomes" id="UP000004500"/>
    </source>
</evidence>